<dbReference type="EMBL" id="AUZY01001900">
    <property type="protein sequence ID" value="EQD73619.1"/>
    <property type="molecule type" value="Genomic_DNA"/>
</dbReference>
<sequence>YLAHSYLEDGHIKTRYLRSLGPLTQTQVDQYRRWLPLLEAGPSAVAQATAAFQKAKPYDQRRHGVPATVHALFDKLGIRTMLLESFAGVKDKPFRTQLVEVMVANRLDDPRSKLSLWEDWYPTTSLPFLLNLPTEGWDEDDLYETLDVLWARKDRIERKLWETWTRTRGKGVPVVMKDLTSTYTEGEGADRDLWAHGYSRDRRPDRRQVNWSLVVTPEGLPITLEVYPGNTKDETTVAGTLDRLRGTFGLKEAIFVGDRGMLTEKDLALLHAGGFHYVVAETLSHEKEVLQEARTKGRVSRARKGHLGESWCEVVGEDGRRQLAVFSMTKEAEEKATLEKKRQTGKELEKWARAGIQRGDWTEENHHKLVRSLTRKLLEAGAEALFEVVWDPNRMGTLFVRLDEERERWEKARAGWWMLTTDTELSGDEVIDLYQGLAVVEHAFRELKSPLKTRSVFHWKAERVSAHLFLCVLSYWLTRWMELEGRSKGWRVTVEYALERMRNIHLDELGIPGMSARWWAVKELRGEEVSIVSSLGVTAGVAELPKALT</sequence>
<evidence type="ECO:0000259" key="1">
    <source>
        <dbReference type="Pfam" id="PF01609"/>
    </source>
</evidence>
<feature type="domain" description="Transposase IS4-like" evidence="1">
    <location>
        <begin position="194"/>
        <end position="477"/>
    </location>
</feature>
<dbReference type="AlphaFoldDB" id="T1CWR0"/>
<dbReference type="GO" id="GO:0003677">
    <property type="term" value="F:DNA binding"/>
    <property type="evidence" value="ECO:0007669"/>
    <property type="project" value="InterPro"/>
</dbReference>
<proteinExistence type="predicted"/>
<feature type="non-terminal residue" evidence="2">
    <location>
        <position position="1"/>
    </location>
</feature>
<dbReference type="InterPro" id="IPR012337">
    <property type="entry name" value="RNaseH-like_sf"/>
</dbReference>
<comment type="caution">
    <text evidence="2">The sequence shown here is derived from an EMBL/GenBank/DDBJ whole genome shotgun (WGS) entry which is preliminary data.</text>
</comment>
<evidence type="ECO:0000313" key="2">
    <source>
        <dbReference type="EMBL" id="EQD73619.1"/>
    </source>
</evidence>
<dbReference type="InterPro" id="IPR047654">
    <property type="entry name" value="IS1634_transpos"/>
</dbReference>
<dbReference type="PANTHER" id="PTHR34614">
    <property type="match status" value="1"/>
</dbReference>
<organism evidence="2">
    <name type="scientific">mine drainage metagenome</name>
    <dbReference type="NCBI Taxonomy" id="410659"/>
    <lineage>
        <taxon>unclassified sequences</taxon>
        <taxon>metagenomes</taxon>
        <taxon>ecological metagenomes</taxon>
    </lineage>
</organism>
<reference evidence="2" key="2">
    <citation type="journal article" date="2014" name="ISME J.">
        <title>Microbial stratification in low pH oxic and suboxic macroscopic growths along an acid mine drainage.</title>
        <authorList>
            <person name="Mendez-Garcia C."/>
            <person name="Mesa V."/>
            <person name="Sprenger R.R."/>
            <person name="Richter M."/>
            <person name="Diez M.S."/>
            <person name="Solano J."/>
            <person name="Bargiela R."/>
            <person name="Golyshina O.V."/>
            <person name="Manteca A."/>
            <person name="Ramos J.L."/>
            <person name="Gallego J.R."/>
            <person name="Llorente I."/>
            <person name="Martins Dos Santos V.A."/>
            <person name="Jensen O.N."/>
            <person name="Pelaez A.I."/>
            <person name="Sanchez J."/>
            <person name="Ferrer M."/>
        </authorList>
    </citation>
    <scope>NUCLEOTIDE SEQUENCE</scope>
</reference>
<dbReference type="GO" id="GO:0006313">
    <property type="term" value="P:DNA transposition"/>
    <property type="evidence" value="ECO:0007669"/>
    <property type="project" value="InterPro"/>
</dbReference>
<name>T1CWR0_9ZZZZ</name>
<dbReference type="SUPFAM" id="SSF53098">
    <property type="entry name" value="Ribonuclease H-like"/>
    <property type="match status" value="1"/>
</dbReference>
<accession>T1CWR0</accession>
<dbReference type="NCBIfam" id="NF033559">
    <property type="entry name" value="transpos_IS1634"/>
    <property type="match status" value="1"/>
</dbReference>
<protein>
    <submittedName>
        <fullName evidence="2">Transposase IS4 family protein</fullName>
    </submittedName>
</protein>
<dbReference type="PANTHER" id="PTHR34614:SF2">
    <property type="entry name" value="TRANSPOSASE IS4-LIKE DOMAIN-CONTAINING PROTEIN"/>
    <property type="match status" value="1"/>
</dbReference>
<dbReference type="Pfam" id="PF01609">
    <property type="entry name" value="DDE_Tnp_1"/>
    <property type="match status" value="1"/>
</dbReference>
<dbReference type="InterPro" id="IPR002559">
    <property type="entry name" value="Transposase_11"/>
</dbReference>
<reference evidence="2" key="1">
    <citation type="submission" date="2013-08" db="EMBL/GenBank/DDBJ databases">
        <authorList>
            <person name="Mendez C."/>
            <person name="Richter M."/>
            <person name="Ferrer M."/>
            <person name="Sanchez J."/>
        </authorList>
    </citation>
    <scope>NUCLEOTIDE SEQUENCE</scope>
</reference>
<gene>
    <name evidence="2" type="ORF">B1B_03126</name>
</gene>
<dbReference type="GO" id="GO:0004803">
    <property type="term" value="F:transposase activity"/>
    <property type="evidence" value="ECO:0007669"/>
    <property type="project" value="InterPro"/>
</dbReference>